<accession>A0ACB7JA47</accession>
<reference evidence="1 2" key="1">
    <citation type="journal article" date="2021" name="Appl. Environ. Microbiol.">
        <title>Genetic linkage and physical mapping for an oyster mushroom Pleurotus cornucopiae and QTL analysis for the trait cap color.</title>
        <authorList>
            <person name="Zhang Y."/>
            <person name="Gao W."/>
            <person name="Sonnenberg A."/>
            <person name="Chen Q."/>
            <person name="Zhang J."/>
            <person name="Huang C."/>
        </authorList>
    </citation>
    <scope>NUCLEOTIDE SEQUENCE [LARGE SCALE GENOMIC DNA]</scope>
    <source>
        <strain evidence="1">CCMSSC00406</strain>
    </source>
</reference>
<gene>
    <name evidence="1" type="ORF">CCMSSC00406_0003388</name>
</gene>
<comment type="caution">
    <text evidence="1">The sequence shown here is derived from an EMBL/GenBank/DDBJ whole genome shotgun (WGS) entry which is preliminary data.</text>
</comment>
<organism evidence="1 2">
    <name type="scientific">Pleurotus cornucopiae</name>
    <name type="common">Cornucopia mushroom</name>
    <dbReference type="NCBI Taxonomy" id="5321"/>
    <lineage>
        <taxon>Eukaryota</taxon>
        <taxon>Fungi</taxon>
        <taxon>Dikarya</taxon>
        <taxon>Basidiomycota</taxon>
        <taxon>Agaricomycotina</taxon>
        <taxon>Agaricomycetes</taxon>
        <taxon>Agaricomycetidae</taxon>
        <taxon>Agaricales</taxon>
        <taxon>Pleurotineae</taxon>
        <taxon>Pleurotaceae</taxon>
        <taxon>Pleurotus</taxon>
    </lineage>
</organism>
<name>A0ACB7JA47_PLECO</name>
<evidence type="ECO:0000313" key="1">
    <source>
        <dbReference type="EMBL" id="KAG9226939.1"/>
    </source>
</evidence>
<evidence type="ECO:0000313" key="2">
    <source>
        <dbReference type="Proteomes" id="UP000824881"/>
    </source>
</evidence>
<dbReference type="EMBL" id="WQMT02000002">
    <property type="protein sequence ID" value="KAG9226939.1"/>
    <property type="molecule type" value="Genomic_DNA"/>
</dbReference>
<proteinExistence type="predicted"/>
<sequence length="130" mass="14149">MTIPIEIRKDGEELDAETSSARVNARLDETTAEMREAWRTAAMVLISSYSPPRRSSRPRHAITEKDIFVTVPPLHGLSEFAHPGNCCNSTDGPGASPTSPTSSTRNAVGTVVGYSISAQPLYQHTPQQQR</sequence>
<keyword evidence="2" id="KW-1185">Reference proteome</keyword>
<protein>
    <submittedName>
        <fullName evidence="1">Uncharacterized protein</fullName>
    </submittedName>
</protein>
<dbReference type="Proteomes" id="UP000824881">
    <property type="component" value="Unassembled WGS sequence"/>
</dbReference>